<evidence type="ECO:0008006" key="4">
    <source>
        <dbReference type="Google" id="ProtNLM"/>
    </source>
</evidence>
<reference evidence="2" key="1">
    <citation type="submission" date="2023-03" db="EMBL/GenBank/DDBJ databases">
        <title>Massive genome expansion in bonnet fungi (Mycena s.s.) driven by repeated elements and novel gene families across ecological guilds.</title>
        <authorList>
            <consortium name="Lawrence Berkeley National Laboratory"/>
            <person name="Harder C.B."/>
            <person name="Miyauchi S."/>
            <person name="Viragh M."/>
            <person name="Kuo A."/>
            <person name="Thoen E."/>
            <person name="Andreopoulos B."/>
            <person name="Lu D."/>
            <person name="Skrede I."/>
            <person name="Drula E."/>
            <person name="Henrissat B."/>
            <person name="Morin E."/>
            <person name="Kohler A."/>
            <person name="Barry K."/>
            <person name="LaButti K."/>
            <person name="Morin E."/>
            <person name="Salamov A."/>
            <person name="Lipzen A."/>
            <person name="Mereny Z."/>
            <person name="Hegedus B."/>
            <person name="Baldrian P."/>
            <person name="Stursova M."/>
            <person name="Weitz H."/>
            <person name="Taylor A."/>
            <person name="Grigoriev I.V."/>
            <person name="Nagy L.G."/>
            <person name="Martin F."/>
            <person name="Kauserud H."/>
        </authorList>
    </citation>
    <scope>NUCLEOTIDE SEQUENCE</scope>
    <source>
        <strain evidence="2">CBHHK002</strain>
    </source>
</reference>
<protein>
    <recommendedName>
        <fullName evidence="4">CxC1-like cysteine cluster associated with KDZ transposases domain-containing protein</fullName>
    </recommendedName>
</protein>
<dbReference type="EMBL" id="JARIHO010000040">
    <property type="protein sequence ID" value="KAJ7327928.1"/>
    <property type="molecule type" value="Genomic_DNA"/>
</dbReference>
<feature type="region of interest" description="Disordered" evidence="1">
    <location>
        <begin position="436"/>
        <end position="462"/>
    </location>
</feature>
<evidence type="ECO:0000256" key="1">
    <source>
        <dbReference type="SAM" id="MobiDB-lite"/>
    </source>
</evidence>
<dbReference type="AlphaFoldDB" id="A0AAD6ZL08"/>
<gene>
    <name evidence="2" type="ORF">DFH08DRAFT_710086</name>
</gene>
<feature type="compositionally biased region" description="Acidic residues" evidence="1">
    <location>
        <begin position="1031"/>
        <end position="1046"/>
    </location>
</feature>
<feature type="region of interest" description="Disordered" evidence="1">
    <location>
        <begin position="1022"/>
        <end position="1052"/>
    </location>
</feature>
<dbReference type="Proteomes" id="UP001218218">
    <property type="component" value="Unassembled WGS sequence"/>
</dbReference>
<comment type="caution">
    <text evidence="2">The sequence shown here is derived from an EMBL/GenBank/DDBJ whole genome shotgun (WGS) entry which is preliminary data.</text>
</comment>
<evidence type="ECO:0000313" key="2">
    <source>
        <dbReference type="EMBL" id="KAJ7327928.1"/>
    </source>
</evidence>
<sequence>MTKEQRRAAAQPLSYELNSETIPDVRSKLPDHLSRRGEILFPNGRMLVQRPLPPRIGHVGFDSYTTVDIDLATPADNQDRLPDAGTIFDIERTPPTSPSKHRKKRAAQWRRWDLEIIPLLIPHYSWLLCETKSLRELEKLGSPAQDCDCVPRIQKVTIMRFSSVEDMEVPVCECRLAAVSLVRSGAFPCAPLQPSLAVDLRVLEFAFKLFLNIAPNHTAFSTTLETVLSTMGYQLNHQNTLRRRFGNALTWYGHLQNRSKAHYRAALEKMRTTISPPVVPWDESPDSSPHRGASPARPSTQETSRTDHSPSRSPSPAYYVWGQPRELTPGLRPTTPSRSERGPTAPPRLHKRGRSPRPDRPDPPFPDPLPRSGPSEYLRRRCPLCFGNLVDVIVCLDACFTQKRKKSASDPPRRHPCTHFVPEADAKATDAYVNETRGTFGPAEPRSKKSKTASSVEDAEDGYEHPDLLLPRSVLDACEASFKAADEKRAKASTDFFDDTGLMALLCRHDRVLWLVNMQTRGEQQYYVIVLLETLFQHLPQDITLGILYDIACTLERSCRKWGFLSRFMDRIQFAVSVFHAFGHDWPCQLLYHPRKRTGFGLSDGEGCERFWHSISHLIAVLRISGKWQRLYVLDAQIEHADEVSLQRMGEWLRRRSLHSRKKRQEAESVLAECRVRISALREQWQLQVVAQTKPLPRRSKNKGQQAINAILLLRSAVKKQADHVNRLRAKFLVAAEDADEEADYYQVEFDKADAARAKAEKTLREKERALGVGERRALNMMSHIQYYNARMNARATKRRLRDRLRQRKFELDLVKRSFRRLVNEQKLYSHTEAAVKCREKGIQNLALEYNKQCAKVAQLIRDKNAPRGALAPHPIPDGQLWKLDVDDDIWEDVGLDDDETEQQTTPPPWLCDDGVRAGIKALLQIDRCREEDVRLKKERVALQVWFAEEWALVNRTLDEAVADTAPDKYQYELMRDDLVRLCVIWQKSLPDYGLDMSTLPPWGPNATQLARARLDTRRAARGEDRHYNDVNEDFSDEEEEDESGGENEVFSMLDTLATADVYREEDVESSDERDDLGL</sequence>
<dbReference type="PANTHER" id="PTHR33096:SF1">
    <property type="entry name" value="CXC1-LIKE CYSTEINE CLUSTER ASSOCIATED WITH KDZ TRANSPOSASES DOMAIN-CONTAINING PROTEIN"/>
    <property type="match status" value="1"/>
</dbReference>
<dbReference type="Pfam" id="PF18758">
    <property type="entry name" value="KDZ"/>
    <property type="match status" value="1"/>
</dbReference>
<name>A0AAD6ZL08_9AGAR</name>
<organism evidence="2 3">
    <name type="scientific">Mycena albidolilacea</name>
    <dbReference type="NCBI Taxonomy" id="1033008"/>
    <lineage>
        <taxon>Eukaryota</taxon>
        <taxon>Fungi</taxon>
        <taxon>Dikarya</taxon>
        <taxon>Basidiomycota</taxon>
        <taxon>Agaricomycotina</taxon>
        <taxon>Agaricomycetes</taxon>
        <taxon>Agaricomycetidae</taxon>
        <taxon>Agaricales</taxon>
        <taxon>Marasmiineae</taxon>
        <taxon>Mycenaceae</taxon>
        <taxon>Mycena</taxon>
    </lineage>
</organism>
<accession>A0AAD6ZL08</accession>
<evidence type="ECO:0000313" key="3">
    <source>
        <dbReference type="Proteomes" id="UP001218218"/>
    </source>
</evidence>
<dbReference type="InterPro" id="IPR040521">
    <property type="entry name" value="KDZ"/>
</dbReference>
<proteinExistence type="predicted"/>
<dbReference type="PANTHER" id="PTHR33096">
    <property type="entry name" value="CXC2 DOMAIN-CONTAINING PROTEIN"/>
    <property type="match status" value="1"/>
</dbReference>
<feature type="region of interest" description="Disordered" evidence="1">
    <location>
        <begin position="276"/>
        <end position="373"/>
    </location>
</feature>
<keyword evidence="3" id="KW-1185">Reference proteome</keyword>